<evidence type="ECO:0000256" key="4">
    <source>
        <dbReference type="ARBA" id="ARBA00022527"/>
    </source>
</evidence>
<evidence type="ECO:0000256" key="5">
    <source>
        <dbReference type="ARBA" id="ARBA00022679"/>
    </source>
</evidence>
<evidence type="ECO:0000256" key="8">
    <source>
        <dbReference type="ARBA" id="ARBA00022777"/>
    </source>
</evidence>
<proteinExistence type="inferred from homology"/>
<dbReference type="InterPro" id="IPR011009">
    <property type="entry name" value="Kinase-like_dom_sf"/>
</dbReference>
<dbReference type="Gene3D" id="1.10.510.10">
    <property type="entry name" value="Transferase(Phosphotransferase) domain 1"/>
    <property type="match status" value="1"/>
</dbReference>
<dbReference type="AlphaFoldDB" id="R7UCJ1"/>
<evidence type="ECO:0000256" key="9">
    <source>
        <dbReference type="ARBA" id="ARBA00022840"/>
    </source>
</evidence>
<evidence type="ECO:0000256" key="10">
    <source>
        <dbReference type="ARBA" id="ARBA00022842"/>
    </source>
</evidence>
<dbReference type="FunFam" id="1.10.510.10:FF:000064">
    <property type="entry name" value="BR serine/threonine-protein kinase 2"/>
    <property type="match status" value="1"/>
</dbReference>
<comment type="cofactor">
    <cofactor evidence="1">
        <name>Mg(2+)</name>
        <dbReference type="ChEBI" id="CHEBI:18420"/>
    </cofactor>
</comment>
<dbReference type="GO" id="GO:0046872">
    <property type="term" value="F:metal ion binding"/>
    <property type="evidence" value="ECO:0007669"/>
    <property type="project" value="UniProtKB-KW"/>
</dbReference>
<dbReference type="EnsemblMetazoa" id="CapteT173481">
    <property type="protein sequence ID" value="CapteP173481"/>
    <property type="gene ID" value="CapteG173481"/>
</dbReference>
<dbReference type="Pfam" id="PF21122">
    <property type="entry name" value="KA1_BRSK"/>
    <property type="match status" value="1"/>
</dbReference>
<dbReference type="GO" id="GO:0035556">
    <property type="term" value="P:intracellular signal transduction"/>
    <property type="evidence" value="ECO:0007669"/>
    <property type="project" value="TreeGrafter"/>
</dbReference>
<feature type="domain" description="Protein kinase" evidence="16">
    <location>
        <begin position="12"/>
        <end position="263"/>
    </location>
</feature>
<evidence type="ECO:0000256" key="1">
    <source>
        <dbReference type="ARBA" id="ARBA00001946"/>
    </source>
</evidence>
<dbReference type="EMBL" id="AMQN01001733">
    <property type="status" value="NOT_ANNOTATED_CDS"/>
    <property type="molecule type" value="Genomic_DNA"/>
</dbReference>
<keyword evidence="5" id="KW-0808">Transferase</keyword>
<dbReference type="STRING" id="283909.R7UCJ1"/>
<dbReference type="PROSITE" id="PS50011">
    <property type="entry name" value="PROTEIN_KINASE_DOM"/>
    <property type="match status" value="1"/>
</dbReference>
<dbReference type="InterPro" id="IPR017441">
    <property type="entry name" value="Protein_kinase_ATP_BS"/>
</dbReference>
<dbReference type="EC" id="2.7.11.1" evidence="3"/>
<dbReference type="FunFam" id="3.30.200.20:FF:000003">
    <property type="entry name" value="Non-specific serine/threonine protein kinase"/>
    <property type="match status" value="1"/>
</dbReference>
<reference evidence="18" key="3">
    <citation type="submission" date="2015-06" db="UniProtKB">
        <authorList>
            <consortium name="EnsemblMetazoa"/>
        </authorList>
    </citation>
    <scope>IDENTIFICATION</scope>
</reference>
<comment type="catalytic activity">
    <reaction evidence="12">
        <text>L-threonyl-[protein] + ATP = O-phospho-L-threonyl-[protein] + ADP + H(+)</text>
        <dbReference type="Rhea" id="RHEA:46608"/>
        <dbReference type="Rhea" id="RHEA-COMP:11060"/>
        <dbReference type="Rhea" id="RHEA-COMP:11605"/>
        <dbReference type="ChEBI" id="CHEBI:15378"/>
        <dbReference type="ChEBI" id="CHEBI:30013"/>
        <dbReference type="ChEBI" id="CHEBI:30616"/>
        <dbReference type="ChEBI" id="CHEBI:61977"/>
        <dbReference type="ChEBI" id="CHEBI:456216"/>
        <dbReference type="EC" id="2.7.11.1"/>
    </reaction>
</comment>
<keyword evidence="4" id="KW-0723">Serine/threonine-protein kinase</keyword>
<evidence type="ECO:0000256" key="14">
    <source>
        <dbReference type="PROSITE-ProRule" id="PRU10141"/>
    </source>
</evidence>
<comment type="catalytic activity">
    <reaction evidence="13">
        <text>L-seryl-[protein] + ATP = O-phospho-L-seryl-[protein] + ADP + H(+)</text>
        <dbReference type="Rhea" id="RHEA:17989"/>
        <dbReference type="Rhea" id="RHEA-COMP:9863"/>
        <dbReference type="Rhea" id="RHEA-COMP:11604"/>
        <dbReference type="ChEBI" id="CHEBI:15378"/>
        <dbReference type="ChEBI" id="CHEBI:29999"/>
        <dbReference type="ChEBI" id="CHEBI:30616"/>
        <dbReference type="ChEBI" id="CHEBI:83421"/>
        <dbReference type="ChEBI" id="CHEBI:456216"/>
        <dbReference type="EC" id="2.7.11.1"/>
    </reaction>
</comment>
<dbReference type="CDD" id="cd14340">
    <property type="entry name" value="UBA_BRSK"/>
    <property type="match status" value="1"/>
</dbReference>
<keyword evidence="9 14" id="KW-0067">ATP-binding</keyword>
<keyword evidence="10" id="KW-0460">Magnesium</keyword>
<reference evidence="19" key="1">
    <citation type="submission" date="2012-12" db="EMBL/GenBank/DDBJ databases">
        <authorList>
            <person name="Hellsten U."/>
            <person name="Grimwood J."/>
            <person name="Chapman J.A."/>
            <person name="Shapiro H."/>
            <person name="Aerts A."/>
            <person name="Otillar R.P."/>
            <person name="Terry A.Y."/>
            <person name="Boore J.L."/>
            <person name="Simakov O."/>
            <person name="Marletaz F."/>
            <person name="Cho S.-J."/>
            <person name="Edsinger-Gonzales E."/>
            <person name="Havlak P."/>
            <person name="Kuo D.-H."/>
            <person name="Larsson T."/>
            <person name="Lv J."/>
            <person name="Arendt D."/>
            <person name="Savage R."/>
            <person name="Osoegawa K."/>
            <person name="de Jong P."/>
            <person name="Lindberg D.R."/>
            <person name="Seaver E.C."/>
            <person name="Weisblat D.A."/>
            <person name="Putnam N.H."/>
            <person name="Grigoriev I.V."/>
            <person name="Rokhsar D.S."/>
        </authorList>
    </citation>
    <scope>NUCLEOTIDE SEQUENCE</scope>
    <source>
        <strain evidence="19">I ESC-2004</strain>
    </source>
</reference>
<evidence type="ECO:0000313" key="19">
    <source>
        <dbReference type="Proteomes" id="UP000014760"/>
    </source>
</evidence>
<evidence type="ECO:0000256" key="6">
    <source>
        <dbReference type="ARBA" id="ARBA00022723"/>
    </source>
</evidence>
<dbReference type="InterPro" id="IPR008271">
    <property type="entry name" value="Ser/Thr_kinase_AS"/>
</dbReference>
<gene>
    <name evidence="17" type="ORF">CAPTEDRAFT_173481</name>
</gene>
<dbReference type="GO" id="GO:0007399">
    <property type="term" value="P:nervous system development"/>
    <property type="evidence" value="ECO:0007669"/>
    <property type="project" value="UniProtKB-KW"/>
</dbReference>
<dbReference type="HOGENOM" id="CLU_000288_156_2_1"/>
<dbReference type="SMART" id="SM00220">
    <property type="entry name" value="S_TKc"/>
    <property type="match status" value="1"/>
</dbReference>
<accession>R7UCJ1</accession>
<dbReference type="Proteomes" id="UP000014760">
    <property type="component" value="Unassembled WGS sequence"/>
</dbReference>
<sequence length="593" mass="66847">MSRREEQYVGPYRLEKTLGKGQTGLVKLGVNCVTGKKVAIKIVNREKLSESVLMKVEREISIMKLVEHPHVLGLYDVYENKKYLYLVLEHVSGGELFDYLVKKGRLTPKEARRFFRQIISALDFCHSHSICHRDLKPENLLLDDRNNIRVADFGMASLQVEGSMLETSCGSPHYACPEVIRGEKYDGRKADVWSCGVILYALLVGALPFDDDNLRQLLEKVKRGMFHIPHFVPPDCQNLLRGMIEVDAMKRLTLDQIHRHPWVIAGSKQEIELELPMKEIVQTSVIPTNDDIDPDVFITMNTLQCFKNKERLVDALLGPKHNTEKVVYFLLLDRKLRNPSCEDDADIKAKNDSVDPPRKRIDAIQLNGQPRLSLGSLAEGSPVASRRALAIQQVRKNSLQTTSPATSPRASPLPMHRTIPRASSQNRRPEMGDAPSPTPPASPSVTAATPWRSRLHTIKNSFLGSPRFHRRKMQVPSSEEVGCTPDSSPELTKKSWFGALMGTEKEDHHFVMIRDKNLSQIKADLVHAFLCTPDLSHSVVSPTSFRAEYRRSGSTSMFSRNIKFHVDIAAVHKEGSNEGLIMHCVTFTLLSGW</sequence>
<reference evidence="17 19" key="2">
    <citation type="journal article" date="2013" name="Nature">
        <title>Insights into bilaterian evolution from three spiralian genomes.</title>
        <authorList>
            <person name="Simakov O."/>
            <person name="Marletaz F."/>
            <person name="Cho S.J."/>
            <person name="Edsinger-Gonzales E."/>
            <person name="Havlak P."/>
            <person name="Hellsten U."/>
            <person name="Kuo D.H."/>
            <person name="Larsson T."/>
            <person name="Lv J."/>
            <person name="Arendt D."/>
            <person name="Savage R."/>
            <person name="Osoegawa K."/>
            <person name="de Jong P."/>
            <person name="Grimwood J."/>
            <person name="Chapman J.A."/>
            <person name="Shapiro H."/>
            <person name="Aerts A."/>
            <person name="Otillar R.P."/>
            <person name="Terry A.Y."/>
            <person name="Boore J.L."/>
            <person name="Grigoriev I.V."/>
            <person name="Lindberg D.R."/>
            <person name="Seaver E.C."/>
            <person name="Weisblat D.A."/>
            <person name="Putnam N.H."/>
            <person name="Rokhsar D.S."/>
        </authorList>
    </citation>
    <scope>NUCLEOTIDE SEQUENCE</scope>
    <source>
        <strain evidence="17 19">I ESC-2004</strain>
    </source>
</reference>
<dbReference type="Pfam" id="PF00069">
    <property type="entry name" value="Pkinase"/>
    <property type="match status" value="1"/>
</dbReference>
<dbReference type="GO" id="GO:0005524">
    <property type="term" value="F:ATP binding"/>
    <property type="evidence" value="ECO:0007669"/>
    <property type="project" value="UniProtKB-UniRule"/>
</dbReference>
<feature type="region of interest" description="Disordered" evidence="15">
    <location>
        <begin position="394"/>
        <end position="451"/>
    </location>
</feature>
<organism evidence="17">
    <name type="scientific">Capitella teleta</name>
    <name type="common">Polychaete worm</name>
    <dbReference type="NCBI Taxonomy" id="283909"/>
    <lineage>
        <taxon>Eukaryota</taxon>
        <taxon>Metazoa</taxon>
        <taxon>Spiralia</taxon>
        <taxon>Lophotrochozoa</taxon>
        <taxon>Annelida</taxon>
        <taxon>Polychaeta</taxon>
        <taxon>Sedentaria</taxon>
        <taxon>Scolecida</taxon>
        <taxon>Capitellidae</taxon>
        <taxon>Capitella</taxon>
    </lineage>
</organism>
<evidence type="ECO:0000256" key="11">
    <source>
        <dbReference type="ARBA" id="ARBA00022902"/>
    </source>
</evidence>
<dbReference type="PROSITE" id="PS00107">
    <property type="entry name" value="PROTEIN_KINASE_ATP"/>
    <property type="match status" value="1"/>
</dbReference>
<keyword evidence="6" id="KW-0479">Metal-binding</keyword>
<dbReference type="InterPro" id="IPR048622">
    <property type="entry name" value="BRSK1_2-like_UBA"/>
</dbReference>
<dbReference type="PANTHER" id="PTHR24346">
    <property type="entry name" value="MAP/MICROTUBULE AFFINITY-REGULATING KINASE"/>
    <property type="match status" value="1"/>
</dbReference>
<keyword evidence="11" id="KW-0524">Neurogenesis</keyword>
<feature type="compositionally biased region" description="Polar residues" evidence="15">
    <location>
        <begin position="394"/>
        <end position="409"/>
    </location>
</feature>
<keyword evidence="8" id="KW-0418">Kinase</keyword>
<comment type="similarity">
    <text evidence="2">Belongs to the protein kinase superfamily. CAMK Ser/Thr protein kinase family. SNF1 subfamily.</text>
</comment>
<dbReference type="InterPro" id="IPR000719">
    <property type="entry name" value="Prot_kinase_dom"/>
</dbReference>
<dbReference type="GO" id="GO:0004674">
    <property type="term" value="F:protein serine/threonine kinase activity"/>
    <property type="evidence" value="ECO:0007669"/>
    <property type="project" value="UniProtKB-KW"/>
</dbReference>
<evidence type="ECO:0000256" key="13">
    <source>
        <dbReference type="ARBA" id="ARBA00048679"/>
    </source>
</evidence>
<feature type="binding site" evidence="14">
    <location>
        <position position="41"/>
    </location>
    <ligand>
        <name>ATP</name>
        <dbReference type="ChEBI" id="CHEBI:30616"/>
    </ligand>
</feature>
<dbReference type="FunCoup" id="R7UCJ1">
    <property type="interactions" value="258"/>
</dbReference>
<evidence type="ECO:0000256" key="3">
    <source>
        <dbReference type="ARBA" id="ARBA00012513"/>
    </source>
</evidence>
<keyword evidence="7 14" id="KW-0547">Nucleotide-binding</keyword>
<dbReference type="EMBL" id="KB305005">
    <property type="protein sequence ID" value="ELU01498.1"/>
    <property type="molecule type" value="Genomic_DNA"/>
</dbReference>
<dbReference type="SUPFAM" id="SSF56112">
    <property type="entry name" value="Protein kinase-like (PK-like)"/>
    <property type="match status" value="1"/>
</dbReference>
<dbReference type="OrthoDB" id="193931at2759"/>
<evidence type="ECO:0000256" key="12">
    <source>
        <dbReference type="ARBA" id="ARBA00047899"/>
    </source>
</evidence>
<dbReference type="CDD" id="cd14081">
    <property type="entry name" value="STKc_BRSK1_2"/>
    <property type="match status" value="1"/>
</dbReference>
<protein>
    <recommendedName>
        <fullName evidence="3">non-specific serine/threonine protein kinase</fullName>
        <ecNumber evidence="3">2.7.11.1</ecNumber>
    </recommendedName>
</protein>
<dbReference type="PROSITE" id="PS00108">
    <property type="entry name" value="PROTEIN_KINASE_ST"/>
    <property type="match status" value="1"/>
</dbReference>
<keyword evidence="19" id="KW-1185">Reference proteome</keyword>
<dbReference type="Pfam" id="PF21115">
    <property type="entry name" value="UBA_BRSK"/>
    <property type="match status" value="1"/>
</dbReference>
<evidence type="ECO:0000256" key="15">
    <source>
        <dbReference type="SAM" id="MobiDB-lite"/>
    </source>
</evidence>
<dbReference type="PANTHER" id="PTHR24346:SF36">
    <property type="entry name" value="SERINE_THREONINE-PROTEIN KINASE BRSK1 ISOFORM X1-RELATED"/>
    <property type="match status" value="1"/>
</dbReference>
<dbReference type="GO" id="GO:0005737">
    <property type="term" value="C:cytoplasm"/>
    <property type="evidence" value="ECO:0007669"/>
    <property type="project" value="TreeGrafter"/>
</dbReference>
<evidence type="ECO:0000256" key="7">
    <source>
        <dbReference type="ARBA" id="ARBA00022741"/>
    </source>
</evidence>
<evidence type="ECO:0000259" key="16">
    <source>
        <dbReference type="PROSITE" id="PS50011"/>
    </source>
</evidence>
<name>R7UCJ1_CAPTE</name>
<evidence type="ECO:0000313" key="18">
    <source>
        <dbReference type="EnsemblMetazoa" id="CapteP173481"/>
    </source>
</evidence>
<dbReference type="OMA" id="QPMARCK"/>
<evidence type="ECO:0000256" key="2">
    <source>
        <dbReference type="ARBA" id="ARBA00006234"/>
    </source>
</evidence>
<evidence type="ECO:0000313" key="17">
    <source>
        <dbReference type="EMBL" id="ELU01498.1"/>
    </source>
</evidence>